<dbReference type="Proteomes" id="UP000244013">
    <property type="component" value="Unassembled WGS sequence"/>
</dbReference>
<gene>
    <name evidence="1" type="ORF">C8J25_102240</name>
</gene>
<accession>A0A2T5U9G5</accession>
<comment type="caution">
    <text evidence="1">The sequence shown here is derived from an EMBL/GenBank/DDBJ whole genome shotgun (WGS) entry which is preliminary data.</text>
</comment>
<reference evidence="1 2" key="1">
    <citation type="submission" date="2018-04" db="EMBL/GenBank/DDBJ databases">
        <title>Genomic Encyclopedia of Type Strains, Phase III (KMG-III): the genomes of soil and plant-associated and newly described type strains.</title>
        <authorList>
            <person name="Whitman W."/>
        </authorList>
    </citation>
    <scope>NUCLEOTIDE SEQUENCE [LARGE SCALE GENOMIC DNA]</scope>
    <source>
        <strain evidence="1 2">MA-olki</strain>
    </source>
</reference>
<evidence type="ECO:0000313" key="2">
    <source>
        <dbReference type="Proteomes" id="UP000244013"/>
    </source>
</evidence>
<protein>
    <submittedName>
        <fullName evidence="1">Uncharacterized protein</fullName>
    </submittedName>
</protein>
<evidence type="ECO:0000313" key="1">
    <source>
        <dbReference type="EMBL" id="PTW48151.1"/>
    </source>
</evidence>
<organism evidence="1 2">
    <name type="scientific">Sphingomonas faeni</name>
    <dbReference type="NCBI Taxonomy" id="185950"/>
    <lineage>
        <taxon>Bacteria</taxon>
        <taxon>Pseudomonadati</taxon>
        <taxon>Pseudomonadota</taxon>
        <taxon>Alphaproteobacteria</taxon>
        <taxon>Sphingomonadales</taxon>
        <taxon>Sphingomonadaceae</taxon>
        <taxon>Sphingomonas</taxon>
    </lineage>
</organism>
<dbReference type="AlphaFoldDB" id="A0A2T5U9G5"/>
<proteinExistence type="predicted"/>
<dbReference type="EMBL" id="QAYE01000002">
    <property type="protein sequence ID" value="PTW48151.1"/>
    <property type="molecule type" value="Genomic_DNA"/>
</dbReference>
<dbReference type="RefSeq" id="WP_244186828.1">
    <property type="nucleotide sequence ID" value="NZ_QAYE01000002.1"/>
</dbReference>
<dbReference type="GeneID" id="91005274"/>
<sequence length="240" mass="25212">MIGTARRGVSAPARWFSRWQALLGWGIVASAAAVPGLAASPAPAAIVATAAPDDAGRFGGMATSDDVRDTVNWVSTSHDNHALPFVVIDKVNAVVLAFDGSGNLRGRAPALLGMARGDASVPGIGQRKLATITPAERTTPAGRFQASLGRDFEQDILWIDYGAALSLHRVIKGRRVDDRAGRLASVTPSDNRISYGCVNVPPGFYDDVVKPLFTGTVGIVYILPEIKPLRSVFAVPVGAN</sequence>
<name>A0A2T5U9G5_9SPHN</name>